<dbReference type="AlphaFoldDB" id="A0A834XAY1"/>
<protein>
    <submittedName>
        <fullName evidence="2">Uncharacterized protein</fullName>
    </submittedName>
</protein>
<sequence length="54" mass="6604">MHQLLRDENRWLKNELTKQRQASAHQLRESDRLNHTKVNELSEELRKAHEELDE</sequence>
<evidence type="ECO:0000256" key="1">
    <source>
        <dbReference type="SAM" id="MobiDB-lite"/>
    </source>
</evidence>
<comment type="caution">
    <text evidence="2">The sequence shown here is derived from an EMBL/GenBank/DDBJ whole genome shotgun (WGS) entry which is preliminary data.</text>
</comment>
<accession>A0A834XAY1</accession>
<dbReference type="Proteomes" id="UP000634136">
    <property type="component" value="Unassembled WGS sequence"/>
</dbReference>
<name>A0A834XAY1_9FABA</name>
<organism evidence="2 3">
    <name type="scientific">Senna tora</name>
    <dbReference type="NCBI Taxonomy" id="362788"/>
    <lineage>
        <taxon>Eukaryota</taxon>
        <taxon>Viridiplantae</taxon>
        <taxon>Streptophyta</taxon>
        <taxon>Embryophyta</taxon>
        <taxon>Tracheophyta</taxon>
        <taxon>Spermatophyta</taxon>
        <taxon>Magnoliopsida</taxon>
        <taxon>eudicotyledons</taxon>
        <taxon>Gunneridae</taxon>
        <taxon>Pentapetalae</taxon>
        <taxon>rosids</taxon>
        <taxon>fabids</taxon>
        <taxon>Fabales</taxon>
        <taxon>Fabaceae</taxon>
        <taxon>Caesalpinioideae</taxon>
        <taxon>Cassia clade</taxon>
        <taxon>Senna</taxon>
    </lineage>
</organism>
<evidence type="ECO:0000313" key="2">
    <source>
        <dbReference type="EMBL" id="KAF7841599.1"/>
    </source>
</evidence>
<keyword evidence="3" id="KW-1185">Reference proteome</keyword>
<reference evidence="2" key="1">
    <citation type="submission" date="2020-09" db="EMBL/GenBank/DDBJ databases">
        <title>Genome-Enabled Discovery of Anthraquinone Biosynthesis in Senna tora.</title>
        <authorList>
            <person name="Kang S.-H."/>
            <person name="Pandey R.P."/>
            <person name="Lee C.-M."/>
            <person name="Sim J.-S."/>
            <person name="Jeong J.-T."/>
            <person name="Choi B.-S."/>
            <person name="Jung M."/>
            <person name="Ginzburg D."/>
            <person name="Zhao K."/>
            <person name="Won S.Y."/>
            <person name="Oh T.-J."/>
            <person name="Yu Y."/>
            <person name="Kim N.-H."/>
            <person name="Lee O.R."/>
            <person name="Lee T.-H."/>
            <person name="Bashyal P."/>
            <person name="Kim T.-S."/>
            <person name="Lee W.-H."/>
            <person name="Kawkins C."/>
            <person name="Kim C.-K."/>
            <person name="Kim J.S."/>
            <person name="Ahn B.O."/>
            <person name="Rhee S.Y."/>
            <person name="Sohng J.K."/>
        </authorList>
    </citation>
    <scope>NUCLEOTIDE SEQUENCE</scope>
    <source>
        <tissue evidence="2">Leaf</tissue>
    </source>
</reference>
<evidence type="ECO:0000313" key="3">
    <source>
        <dbReference type="Proteomes" id="UP000634136"/>
    </source>
</evidence>
<dbReference type="EMBL" id="JAAIUW010000002">
    <property type="protein sequence ID" value="KAF7841599.1"/>
    <property type="molecule type" value="Genomic_DNA"/>
</dbReference>
<feature type="region of interest" description="Disordered" evidence="1">
    <location>
        <begin position="16"/>
        <end position="54"/>
    </location>
</feature>
<feature type="compositionally biased region" description="Basic and acidic residues" evidence="1">
    <location>
        <begin position="26"/>
        <end position="54"/>
    </location>
</feature>
<proteinExistence type="predicted"/>
<gene>
    <name evidence="2" type="ORF">G2W53_003897</name>
</gene>